<organism evidence="1 2">
    <name type="scientific">Lophium mytilinum</name>
    <dbReference type="NCBI Taxonomy" id="390894"/>
    <lineage>
        <taxon>Eukaryota</taxon>
        <taxon>Fungi</taxon>
        <taxon>Dikarya</taxon>
        <taxon>Ascomycota</taxon>
        <taxon>Pezizomycotina</taxon>
        <taxon>Dothideomycetes</taxon>
        <taxon>Pleosporomycetidae</taxon>
        <taxon>Mytilinidiales</taxon>
        <taxon>Mytilinidiaceae</taxon>
        <taxon>Lophium</taxon>
    </lineage>
</organism>
<keyword evidence="2" id="KW-1185">Reference proteome</keyword>
<reference evidence="1" key="1">
    <citation type="journal article" date="2020" name="Stud. Mycol.">
        <title>101 Dothideomycetes genomes: a test case for predicting lifestyles and emergence of pathogens.</title>
        <authorList>
            <person name="Haridas S."/>
            <person name="Albert R."/>
            <person name="Binder M."/>
            <person name="Bloem J."/>
            <person name="Labutti K."/>
            <person name="Salamov A."/>
            <person name="Andreopoulos B."/>
            <person name="Baker S."/>
            <person name="Barry K."/>
            <person name="Bills G."/>
            <person name="Bluhm B."/>
            <person name="Cannon C."/>
            <person name="Castanera R."/>
            <person name="Culley D."/>
            <person name="Daum C."/>
            <person name="Ezra D."/>
            <person name="Gonzalez J."/>
            <person name="Henrissat B."/>
            <person name="Kuo A."/>
            <person name="Liang C."/>
            <person name="Lipzen A."/>
            <person name="Lutzoni F."/>
            <person name="Magnuson J."/>
            <person name="Mondo S."/>
            <person name="Nolan M."/>
            <person name="Ohm R."/>
            <person name="Pangilinan J."/>
            <person name="Park H.-J."/>
            <person name="Ramirez L."/>
            <person name="Alfaro M."/>
            <person name="Sun H."/>
            <person name="Tritt A."/>
            <person name="Yoshinaga Y."/>
            <person name="Zwiers L.-H."/>
            <person name="Turgeon B."/>
            <person name="Goodwin S."/>
            <person name="Spatafora J."/>
            <person name="Crous P."/>
            <person name="Grigoriev I."/>
        </authorList>
    </citation>
    <scope>NUCLEOTIDE SEQUENCE</scope>
    <source>
        <strain evidence="1">CBS 269.34</strain>
    </source>
</reference>
<protein>
    <submittedName>
        <fullName evidence="1">Uncharacterized protein</fullName>
    </submittedName>
</protein>
<dbReference type="AlphaFoldDB" id="A0A6A6QII2"/>
<dbReference type="Proteomes" id="UP000799750">
    <property type="component" value="Unassembled WGS sequence"/>
</dbReference>
<sequence>MRMLRYQPSGTVGFVVRVGEGTQDIYLFEGDTHHTTSLPICSCRSPMRQAYCDEPDAHYGILDNIRTCHYSPFGVFKCPNKWCAGHPWPQNPCYGEACVFFWHDGDAWEKTDETRDSVLQQAPETRRDKWMEDIDEMWSILRTEDWTVDGHYTVKLHRRMRQLTSMLKKRKENEERGRGMNDQGT</sequence>
<dbReference type="OrthoDB" id="10646698at2759"/>
<evidence type="ECO:0000313" key="1">
    <source>
        <dbReference type="EMBL" id="KAF2492031.1"/>
    </source>
</evidence>
<proteinExistence type="predicted"/>
<evidence type="ECO:0000313" key="2">
    <source>
        <dbReference type="Proteomes" id="UP000799750"/>
    </source>
</evidence>
<name>A0A6A6QII2_9PEZI</name>
<dbReference type="EMBL" id="MU004194">
    <property type="protein sequence ID" value="KAF2492031.1"/>
    <property type="molecule type" value="Genomic_DNA"/>
</dbReference>
<gene>
    <name evidence="1" type="ORF">BU16DRAFT_564502</name>
</gene>
<accession>A0A6A6QII2</accession>